<proteinExistence type="predicted"/>
<name>A0A0F9EDZ5_9ZZZZ</name>
<gene>
    <name evidence="1" type="ORF">LCGC14_2378610</name>
</gene>
<accession>A0A0F9EDZ5</accession>
<evidence type="ECO:0000313" key="1">
    <source>
        <dbReference type="EMBL" id="KKL28091.1"/>
    </source>
</evidence>
<organism evidence="1">
    <name type="scientific">marine sediment metagenome</name>
    <dbReference type="NCBI Taxonomy" id="412755"/>
    <lineage>
        <taxon>unclassified sequences</taxon>
        <taxon>metagenomes</taxon>
        <taxon>ecological metagenomes</taxon>
    </lineage>
</organism>
<dbReference type="EMBL" id="LAZR01035218">
    <property type="protein sequence ID" value="KKL28091.1"/>
    <property type="molecule type" value="Genomic_DNA"/>
</dbReference>
<protein>
    <submittedName>
        <fullName evidence="1">Uncharacterized protein</fullName>
    </submittedName>
</protein>
<comment type="caution">
    <text evidence="1">The sequence shown here is derived from an EMBL/GenBank/DDBJ whole genome shotgun (WGS) entry which is preliminary data.</text>
</comment>
<sequence>MDISEFNEHLRDIRELMIQEKYSDALVTIDMLKDLDKKGDHDFSYNLMHQLYQLDSNCRSAFHQQIILEIIKDISMKEQPISLNKLNQLVRDKSNLKMGSEILRKEVELLILRDLLKCKIEGNQIIFLI</sequence>
<dbReference type="AlphaFoldDB" id="A0A0F9EDZ5"/>
<reference evidence="1" key="1">
    <citation type="journal article" date="2015" name="Nature">
        <title>Complex archaea that bridge the gap between prokaryotes and eukaryotes.</title>
        <authorList>
            <person name="Spang A."/>
            <person name="Saw J.H."/>
            <person name="Jorgensen S.L."/>
            <person name="Zaremba-Niedzwiedzka K."/>
            <person name="Martijn J."/>
            <person name="Lind A.E."/>
            <person name="van Eijk R."/>
            <person name="Schleper C."/>
            <person name="Guy L."/>
            <person name="Ettema T.J."/>
        </authorList>
    </citation>
    <scope>NUCLEOTIDE SEQUENCE</scope>
</reference>